<protein>
    <submittedName>
        <fullName evidence="2">Uncharacterized protein</fullName>
    </submittedName>
</protein>
<name>A0A820K029_9BILA</name>
<accession>A0A820K029</accession>
<dbReference type="AlphaFoldDB" id="A0A820K029"/>
<dbReference type="EMBL" id="CAJOAY010017547">
    <property type="protein sequence ID" value="CAF4312260.1"/>
    <property type="molecule type" value="Genomic_DNA"/>
</dbReference>
<evidence type="ECO:0000313" key="2">
    <source>
        <dbReference type="EMBL" id="CAF4334927.1"/>
    </source>
</evidence>
<dbReference type="Proteomes" id="UP000663868">
    <property type="component" value="Unassembled WGS sequence"/>
</dbReference>
<dbReference type="EMBL" id="CAJOBB010017033">
    <property type="protein sequence ID" value="CAF4334927.1"/>
    <property type="molecule type" value="Genomic_DNA"/>
</dbReference>
<reference evidence="2" key="1">
    <citation type="submission" date="2021-02" db="EMBL/GenBank/DDBJ databases">
        <authorList>
            <person name="Nowell W R."/>
        </authorList>
    </citation>
    <scope>NUCLEOTIDE SEQUENCE</scope>
</reference>
<feature type="non-terminal residue" evidence="2">
    <location>
        <position position="278"/>
    </location>
</feature>
<evidence type="ECO:0000313" key="1">
    <source>
        <dbReference type="EMBL" id="CAF4312260.1"/>
    </source>
</evidence>
<sequence>MKRTWIDSPTITSIADLLPSPEQILKSDINTVTNQDLVESIQPFNELAACYAQMAIKGLDIKSIDHQYHPLFHACQSLASMLTDQVTLHSTKLRLMNLFNRFSHLKPLLISLDNYGLCLKEVFSGQQSGIDVFLGNNETEQTLQQIKSIISANKTQTIFGAIGQHLQHQFDQNTNESLSDRRLRILWIAYGEHLDVLPVLQLLLKLSNETNLWIDLHYMESDPAQLTQAEQLFQTHLAGQTHLSIIYEQTSDLFNSETLGKIPVESFDIVFAANKLQG</sequence>
<evidence type="ECO:0000313" key="3">
    <source>
        <dbReference type="Proteomes" id="UP000663868"/>
    </source>
</evidence>
<proteinExistence type="predicted"/>
<gene>
    <name evidence="2" type="ORF">KXQ929_LOCUS47385</name>
    <name evidence="1" type="ORF">OKA104_LOCUS46789</name>
</gene>
<comment type="caution">
    <text evidence="2">The sequence shown here is derived from an EMBL/GenBank/DDBJ whole genome shotgun (WGS) entry which is preliminary data.</text>
</comment>
<dbReference type="Proteomes" id="UP000663881">
    <property type="component" value="Unassembled WGS sequence"/>
</dbReference>
<organism evidence="2 3">
    <name type="scientific">Adineta steineri</name>
    <dbReference type="NCBI Taxonomy" id="433720"/>
    <lineage>
        <taxon>Eukaryota</taxon>
        <taxon>Metazoa</taxon>
        <taxon>Spiralia</taxon>
        <taxon>Gnathifera</taxon>
        <taxon>Rotifera</taxon>
        <taxon>Eurotatoria</taxon>
        <taxon>Bdelloidea</taxon>
        <taxon>Adinetida</taxon>
        <taxon>Adinetidae</taxon>
        <taxon>Adineta</taxon>
    </lineage>
</organism>